<dbReference type="AlphaFoldDB" id="R4XEX7"/>
<dbReference type="EMBL" id="CAHR02000118">
    <property type="protein sequence ID" value="CCG83026.1"/>
    <property type="molecule type" value="Genomic_DNA"/>
</dbReference>
<reference evidence="1 2" key="1">
    <citation type="journal article" date="2013" name="MBio">
        <title>Genome sequencing of the plant pathogen Taphrina deformans, the causal agent of peach leaf curl.</title>
        <authorList>
            <person name="Cisse O.H."/>
            <person name="Almeida J.M.G.C.F."/>
            <person name="Fonseca A."/>
            <person name="Kumar A.A."/>
            <person name="Salojaervi J."/>
            <person name="Overmyer K."/>
            <person name="Hauser P.M."/>
            <person name="Pagni M."/>
        </authorList>
    </citation>
    <scope>NUCLEOTIDE SEQUENCE [LARGE SCALE GENOMIC DNA]</scope>
    <source>
        <strain evidence="2">PYCC 5710 / ATCC 11124 / CBS 356.35 / IMI 108563 / JCM 9778 / NBRC 8474</strain>
    </source>
</reference>
<gene>
    <name evidence="1" type="ORF">TAPDE_003170</name>
</gene>
<dbReference type="Proteomes" id="UP000013776">
    <property type="component" value="Unassembled WGS sequence"/>
</dbReference>
<name>R4XEX7_TAPDE</name>
<comment type="caution">
    <text evidence="1">The sequence shown here is derived from an EMBL/GenBank/DDBJ whole genome shotgun (WGS) entry which is preliminary data.</text>
</comment>
<accession>R4XEX7</accession>
<keyword evidence="2" id="KW-1185">Reference proteome</keyword>
<sequence>MPNITVPTTPQGQRQALWLVGLVKNKLKPQFFSTISIPKHAVDRAFFDVERKEPDQDTIVSREVRRQASKDVSNFFKAIKANFQQMLVLVATCYMESKLPVRNHGFQV</sequence>
<proteinExistence type="predicted"/>
<evidence type="ECO:0000313" key="2">
    <source>
        <dbReference type="Proteomes" id="UP000013776"/>
    </source>
</evidence>
<organism evidence="1 2">
    <name type="scientific">Taphrina deformans (strain PYCC 5710 / ATCC 11124 / CBS 356.35 / IMI 108563 / JCM 9778 / NBRC 8474)</name>
    <name type="common">Peach leaf curl fungus</name>
    <name type="synonym">Lalaria deformans</name>
    <dbReference type="NCBI Taxonomy" id="1097556"/>
    <lineage>
        <taxon>Eukaryota</taxon>
        <taxon>Fungi</taxon>
        <taxon>Dikarya</taxon>
        <taxon>Ascomycota</taxon>
        <taxon>Taphrinomycotina</taxon>
        <taxon>Taphrinomycetes</taxon>
        <taxon>Taphrinales</taxon>
        <taxon>Taphrinaceae</taxon>
        <taxon>Taphrina</taxon>
    </lineage>
</organism>
<evidence type="ECO:0000313" key="1">
    <source>
        <dbReference type="EMBL" id="CCG83026.1"/>
    </source>
</evidence>
<dbReference type="VEuPathDB" id="FungiDB:TAPDE_003170"/>
<protein>
    <submittedName>
        <fullName evidence="1">Uncharacterized protein</fullName>
    </submittedName>
</protein>